<dbReference type="GO" id="GO:0017125">
    <property type="term" value="F:deoxycytidyl transferase activity"/>
    <property type="evidence" value="ECO:0007669"/>
    <property type="project" value="TreeGrafter"/>
</dbReference>
<dbReference type="PANTHER" id="PTHR45990:SF1">
    <property type="entry name" value="DNA REPAIR PROTEIN REV1"/>
    <property type="match status" value="1"/>
</dbReference>
<dbReference type="GO" id="GO:0070987">
    <property type="term" value="P:error-free translesion synthesis"/>
    <property type="evidence" value="ECO:0007669"/>
    <property type="project" value="TreeGrafter"/>
</dbReference>
<accession>A0A3P7IHI9</accession>
<evidence type="ECO:0000259" key="1">
    <source>
        <dbReference type="PROSITE" id="PS50172"/>
    </source>
</evidence>
<keyword evidence="3" id="KW-1185">Reference proteome</keyword>
<dbReference type="InterPro" id="IPR001357">
    <property type="entry name" value="BRCT_dom"/>
</dbReference>
<dbReference type="AlphaFoldDB" id="A0A3P7IHI9"/>
<dbReference type="EMBL" id="UYYB01002433">
    <property type="protein sequence ID" value="VDM66269.1"/>
    <property type="molecule type" value="Genomic_DNA"/>
</dbReference>
<dbReference type="OrthoDB" id="427711at2759"/>
<dbReference type="PANTHER" id="PTHR45990">
    <property type="entry name" value="DNA REPAIR PROTEIN REV1"/>
    <property type="match status" value="1"/>
</dbReference>
<name>A0A3P7IHI9_STRVU</name>
<evidence type="ECO:0000313" key="3">
    <source>
        <dbReference type="Proteomes" id="UP000270094"/>
    </source>
</evidence>
<dbReference type="GO" id="GO:0003887">
    <property type="term" value="F:DNA-directed DNA polymerase activity"/>
    <property type="evidence" value="ECO:0007669"/>
    <property type="project" value="TreeGrafter"/>
</dbReference>
<proteinExistence type="predicted"/>
<dbReference type="SUPFAM" id="SSF52113">
    <property type="entry name" value="BRCT domain"/>
    <property type="match status" value="1"/>
</dbReference>
<dbReference type="InterPro" id="IPR036420">
    <property type="entry name" value="BRCT_dom_sf"/>
</dbReference>
<dbReference type="Pfam" id="PF00533">
    <property type="entry name" value="BRCT"/>
    <property type="match status" value="1"/>
</dbReference>
<dbReference type="Gene3D" id="3.40.50.10190">
    <property type="entry name" value="BRCT domain"/>
    <property type="match status" value="1"/>
</dbReference>
<reference evidence="2 3" key="1">
    <citation type="submission" date="2018-11" db="EMBL/GenBank/DDBJ databases">
        <authorList>
            <consortium name="Pathogen Informatics"/>
        </authorList>
    </citation>
    <scope>NUCLEOTIDE SEQUENCE [LARGE SCALE GENOMIC DNA]</scope>
</reference>
<evidence type="ECO:0000313" key="2">
    <source>
        <dbReference type="EMBL" id="VDM66269.1"/>
    </source>
</evidence>
<dbReference type="PROSITE" id="PS50172">
    <property type="entry name" value="BRCT"/>
    <property type="match status" value="1"/>
</dbReference>
<gene>
    <name evidence="2" type="ORF">SVUK_LOCUS1267</name>
</gene>
<dbReference type="Proteomes" id="UP000270094">
    <property type="component" value="Unassembled WGS sequence"/>
</dbReference>
<organism evidence="2 3">
    <name type="scientific">Strongylus vulgaris</name>
    <name type="common">Blood worm</name>
    <dbReference type="NCBI Taxonomy" id="40348"/>
    <lineage>
        <taxon>Eukaryota</taxon>
        <taxon>Metazoa</taxon>
        <taxon>Ecdysozoa</taxon>
        <taxon>Nematoda</taxon>
        <taxon>Chromadorea</taxon>
        <taxon>Rhabditida</taxon>
        <taxon>Rhabditina</taxon>
        <taxon>Rhabditomorpha</taxon>
        <taxon>Strongyloidea</taxon>
        <taxon>Strongylidae</taxon>
        <taxon>Strongylus</taxon>
    </lineage>
</organism>
<dbReference type="GO" id="GO:0042276">
    <property type="term" value="P:error-prone translesion synthesis"/>
    <property type="evidence" value="ECO:0007669"/>
    <property type="project" value="TreeGrafter"/>
</dbReference>
<dbReference type="GO" id="GO:0005634">
    <property type="term" value="C:nucleus"/>
    <property type="evidence" value="ECO:0007669"/>
    <property type="project" value="TreeGrafter"/>
</dbReference>
<protein>
    <recommendedName>
        <fullName evidence="1">BRCT domain-containing protein</fullName>
    </recommendedName>
</protein>
<feature type="domain" description="BRCT" evidence="1">
    <location>
        <begin position="118"/>
        <end position="173"/>
    </location>
</feature>
<sequence>MVVTFADAQNTFVDRLPQPIAGDFSHANSGNAGRNSFPCDVLPENPYVKSDEEALESAGKESSLVQKRGSPKELRDIMEQSMDRLGKEDNASNFGYYMQLKKDKLRYQVNVLDRPSVRSSEIFKGISIFVNGYTEPTALELRQLIQLHGGEYHCYYEYGVTSYVIAASLAAAKVGLDYSLLSLFGDFVLTLTGIVAKL</sequence>